<reference evidence="1 2" key="1">
    <citation type="submission" date="2010-04" db="EMBL/GenBank/DDBJ databases">
        <authorList>
            <person name="Muzny D."/>
            <person name="Qin X."/>
            <person name="Deng J."/>
            <person name="Jiang H."/>
            <person name="Liu Y."/>
            <person name="Qu J."/>
            <person name="Song X.-Z."/>
            <person name="Zhang L."/>
            <person name="Thornton R."/>
            <person name="Coyle M."/>
            <person name="Francisco L."/>
            <person name="Jackson L."/>
            <person name="Javaid M."/>
            <person name="Korchina V."/>
            <person name="Kovar C."/>
            <person name="Mata R."/>
            <person name="Mathew T."/>
            <person name="Ngo R."/>
            <person name="Nguyen L."/>
            <person name="Nguyen N."/>
            <person name="Okwuonu G."/>
            <person name="Ongeri F."/>
            <person name="Pham C."/>
            <person name="Simmons D."/>
            <person name="Wilczek-Boney K."/>
            <person name="Hale W."/>
            <person name="Jakkamsetti A."/>
            <person name="Pham P."/>
            <person name="Ruth R."/>
            <person name="San Lucas F."/>
            <person name="Warren J."/>
            <person name="Zhang J."/>
            <person name="Zhao Z."/>
            <person name="Zhou C."/>
            <person name="Zhu D."/>
            <person name="Lee S."/>
            <person name="Bess C."/>
            <person name="Blankenburg K."/>
            <person name="Forbes L."/>
            <person name="Fu Q."/>
            <person name="Gubbala S."/>
            <person name="Hirani K."/>
            <person name="Jayaseelan J.C."/>
            <person name="Lara F."/>
            <person name="Munidasa M."/>
            <person name="Palculict T."/>
            <person name="Patil S."/>
            <person name="Pu L.-L."/>
            <person name="Saada N."/>
            <person name="Tang L."/>
            <person name="Weissenberger G."/>
            <person name="Zhu Y."/>
            <person name="Hemphill L."/>
            <person name="Shang Y."/>
            <person name="Youmans B."/>
            <person name="Ayvaz T."/>
            <person name="Ross M."/>
            <person name="Santibanez J."/>
            <person name="Aqrawi P."/>
            <person name="Gross S."/>
            <person name="Joshi V."/>
            <person name="Fowler G."/>
            <person name="Nazareth L."/>
            <person name="Reid J."/>
            <person name="Worley K."/>
            <person name="Petrosino J."/>
            <person name="Highlander S."/>
            <person name="Gibbs R."/>
        </authorList>
    </citation>
    <scope>NUCLEOTIDE SEQUENCE [LARGE SCALE GENOMIC DNA]</scope>
    <source>
        <strain evidence="1 2">ATCC BAA-614</strain>
    </source>
</reference>
<gene>
    <name evidence="1" type="ORF">HMPREF0591_5585</name>
</gene>
<evidence type="ECO:0000313" key="2">
    <source>
        <dbReference type="Proteomes" id="UP000003653"/>
    </source>
</evidence>
<protein>
    <submittedName>
        <fullName evidence="1">Uncharacterized protein</fullName>
    </submittedName>
</protein>
<dbReference type="Proteomes" id="UP000003653">
    <property type="component" value="Unassembled WGS sequence"/>
</dbReference>
<dbReference type="AlphaFoldDB" id="D5PHE1"/>
<proteinExistence type="predicted"/>
<evidence type="ECO:0000313" key="1">
    <source>
        <dbReference type="EMBL" id="EFG74517.1"/>
    </source>
</evidence>
<dbReference type="HOGENOM" id="CLU_3137933_0_0_11"/>
<accession>D5PHE1</accession>
<dbReference type="EMBL" id="ADNV01000357">
    <property type="protein sequence ID" value="EFG74517.1"/>
    <property type="molecule type" value="Genomic_DNA"/>
</dbReference>
<organism evidence="1 2">
    <name type="scientific">Mycobacterium parascrofulaceum ATCC BAA-614</name>
    <dbReference type="NCBI Taxonomy" id="525368"/>
    <lineage>
        <taxon>Bacteria</taxon>
        <taxon>Bacillati</taxon>
        <taxon>Actinomycetota</taxon>
        <taxon>Actinomycetes</taxon>
        <taxon>Mycobacteriales</taxon>
        <taxon>Mycobacteriaceae</taxon>
        <taxon>Mycobacterium</taxon>
        <taxon>Mycobacterium simiae complex</taxon>
    </lineage>
</organism>
<keyword evidence="2" id="KW-1185">Reference proteome</keyword>
<name>D5PHE1_9MYCO</name>
<comment type="caution">
    <text evidence="1">The sequence shown here is derived from an EMBL/GenBank/DDBJ whole genome shotgun (WGS) entry which is preliminary data.</text>
</comment>
<sequence length="49" mass="5273">MHVYGVQSTVTGATHADIGVNESASISARTTLDLTPDTDHSIRRGWDEC</sequence>